<reference evidence="14" key="3">
    <citation type="submission" date="2018-01" db="EMBL/GenBank/DDBJ databases">
        <title>Raltonia solanacearum P824 infects blueberry.</title>
        <authorList>
            <person name="Bocsanczy A.M."/>
            <person name="Norman D.J."/>
        </authorList>
    </citation>
    <scope>NUCLEOTIDE SEQUENCE [LARGE SCALE GENOMIC DNA]</scope>
    <source>
        <strain evidence="14">P824</strain>
    </source>
</reference>
<evidence type="ECO:0000313" key="13">
    <source>
        <dbReference type="EMBL" id="UZF14570.1"/>
    </source>
</evidence>
<evidence type="ECO:0000313" key="6">
    <source>
        <dbReference type="EMBL" id="CUV27955.1"/>
    </source>
</evidence>
<name>A0A0S4V031_RALSL</name>
<keyword evidence="1" id="KW-0472">Membrane</keyword>
<sequence length="171" mass="18366">MRHRLYFLLPDVASARRVMNDLLLARITERHIHFVAREGADLTGLHEANLLQTSDIVHATQNGLVIGGGAGIIAGVVAALFPVIGEGPQWGMIGITTVLGALFGAWASSMIGSSVPNSRLKPFKKAVEEEGQLLLMVDVPRSRVSELRALLQKTHPEGHFSGEEGAMPAFP</sequence>
<dbReference type="EMBL" id="LN899824">
    <property type="protein sequence ID" value="CUV27955.1"/>
    <property type="molecule type" value="Genomic_DNA"/>
</dbReference>
<evidence type="ECO:0000313" key="2">
    <source>
        <dbReference type="EMBL" id="AYA47761.1"/>
    </source>
</evidence>
<dbReference type="Proteomes" id="UP000262427">
    <property type="component" value="Chromosome CM"/>
</dbReference>
<evidence type="ECO:0000313" key="4">
    <source>
        <dbReference type="EMBL" id="CUV18370.1"/>
    </source>
</evidence>
<protein>
    <submittedName>
        <fullName evidence="2">DUF1269 domain-containing protein</fullName>
    </submittedName>
    <submittedName>
        <fullName evidence="6">Putative transmembrane protein</fullName>
    </submittedName>
</protein>
<evidence type="ECO:0000313" key="8">
    <source>
        <dbReference type="EMBL" id="CUV38780.1"/>
    </source>
</evidence>
<evidence type="ECO:0000313" key="10">
    <source>
        <dbReference type="EMBL" id="CUV56597.1"/>
    </source>
</evidence>
<reference evidence="2" key="2">
    <citation type="submission" date="2018-01" db="EMBL/GenBank/DDBJ databases">
        <title>Ralstonia pseudosolanacearum P824 infects blueberry.</title>
        <authorList>
            <person name="Bocsanczy A.M."/>
            <person name="Norman D.J."/>
        </authorList>
    </citation>
    <scope>NUCLEOTIDE SEQUENCE</scope>
    <source>
        <strain evidence="2">P824</strain>
    </source>
</reference>
<accession>A0A0S4V031</accession>
<dbReference type="EMBL" id="LN899821">
    <property type="protein sequence ID" value="CUV18370.1"/>
    <property type="molecule type" value="Genomic_DNA"/>
</dbReference>
<reference evidence="6" key="1">
    <citation type="submission" date="2015-10" db="EMBL/GenBank/DDBJ databases">
        <authorList>
            <person name="Gilbert D.G."/>
        </authorList>
    </citation>
    <scope>NUCLEOTIDE SEQUENCE</scope>
    <source>
        <strain evidence="6">Phyl III-seqv23</strain>
    </source>
</reference>
<dbReference type="EMBL" id="LN899819">
    <property type="protein sequence ID" value="CUV15450.1"/>
    <property type="molecule type" value="Genomic_DNA"/>
</dbReference>
<evidence type="ECO:0000313" key="5">
    <source>
        <dbReference type="EMBL" id="CUV22035.1"/>
    </source>
</evidence>
<dbReference type="EMBL" id="LN899826">
    <property type="protein sequence ID" value="CUV38780.1"/>
    <property type="molecule type" value="Genomic_DNA"/>
</dbReference>
<dbReference type="EMBL" id="LN899820">
    <property type="protein sequence ID" value="CUV56597.1"/>
    <property type="molecule type" value="Genomic_DNA"/>
</dbReference>
<evidence type="ECO:0000313" key="3">
    <source>
        <dbReference type="EMBL" id="CUV15450.1"/>
    </source>
</evidence>
<evidence type="ECO:0000313" key="7">
    <source>
        <dbReference type="EMBL" id="CUV35878.1"/>
    </source>
</evidence>
<keyword evidence="1" id="KW-1133">Transmembrane helix</keyword>
<evidence type="ECO:0000313" key="15">
    <source>
        <dbReference type="Proteomes" id="UP000310553"/>
    </source>
</evidence>
<organism evidence="6">
    <name type="scientific">Ralstonia solanacearum</name>
    <name type="common">Pseudomonas solanacearum</name>
    <dbReference type="NCBI Taxonomy" id="305"/>
    <lineage>
        <taxon>Bacteria</taxon>
        <taxon>Pseudomonadati</taxon>
        <taxon>Pseudomonadota</taxon>
        <taxon>Betaproteobacteria</taxon>
        <taxon>Burkholderiales</taxon>
        <taxon>Burkholderiaceae</taxon>
        <taxon>Ralstonia</taxon>
        <taxon>Ralstonia solanacearum species complex</taxon>
    </lineage>
</organism>
<evidence type="ECO:0000313" key="14">
    <source>
        <dbReference type="Proteomes" id="UP000262427"/>
    </source>
</evidence>
<dbReference type="EMBL" id="LN899822">
    <property type="protein sequence ID" value="CUV63996.1"/>
    <property type="molecule type" value="Genomic_DNA"/>
</dbReference>
<evidence type="ECO:0000256" key="1">
    <source>
        <dbReference type="SAM" id="Phobius"/>
    </source>
</evidence>
<evidence type="ECO:0000313" key="9">
    <source>
        <dbReference type="EMBL" id="CUV45178.1"/>
    </source>
</evidence>
<dbReference type="Proteomes" id="UP000310553">
    <property type="component" value="Chromosome"/>
</dbReference>
<dbReference type="EMBL" id="LN899827">
    <property type="protein sequence ID" value="CUV45178.1"/>
    <property type="molecule type" value="Genomic_DNA"/>
</dbReference>
<dbReference type="PATRIC" id="fig|305.106.peg.3148"/>
<feature type="transmembrane region" description="Helical" evidence="1">
    <location>
        <begin position="90"/>
        <end position="115"/>
    </location>
</feature>
<evidence type="ECO:0000313" key="11">
    <source>
        <dbReference type="EMBL" id="CUV63996.1"/>
    </source>
</evidence>
<evidence type="ECO:0000313" key="12">
    <source>
        <dbReference type="EMBL" id="QCX50484.1"/>
    </source>
</evidence>
<dbReference type="EMBL" id="CP039339">
    <property type="protein sequence ID" value="QCX50484.1"/>
    <property type="molecule type" value="Genomic_DNA"/>
</dbReference>
<keyword evidence="1 6" id="KW-0812">Transmembrane</keyword>
<reference evidence="13" key="5">
    <citation type="submission" date="2021-10" db="EMBL/GenBank/DDBJ databases">
        <title>Complete genome sequences of five Ralstonia solancearum strains isolated from sunflower.</title>
        <authorList>
            <person name="She X."/>
            <person name="He Z."/>
        </authorList>
    </citation>
    <scope>NUCLEOTIDE SEQUENCE</scope>
    <source>
        <strain evidence="13">RS638</strain>
    </source>
</reference>
<proteinExistence type="predicted"/>
<dbReference type="EMBL" id="LN899823">
    <property type="protein sequence ID" value="CUV22035.1"/>
    <property type="molecule type" value="Genomic_DNA"/>
</dbReference>
<gene>
    <name evidence="12" type="ORF">E7Z57_16120</name>
    <name evidence="13" type="ORF">LH706_16450</name>
    <name evidence="4" type="ORF">PSS4_v1_590003</name>
    <name evidence="11" type="ORF">RD1301_v1_4420002</name>
    <name evidence="2" type="ORF">RSP824_15505</name>
    <name evidence="5" type="ORF">RUN1744_v1_120003</name>
    <name evidence="6" type="ORF">RUN1985_v1_150064</name>
    <name evidence="10" type="ORF">RUN215_v1_900050</name>
    <name evidence="3" type="ORF">RUN39_v1_1380001</name>
    <name evidence="7" type="ORF">TD1301_v1_1720003</name>
    <name evidence="8" type="ORF">TF3108_v1_180003</name>
    <name evidence="9" type="ORF">TO10_v1_260003</name>
</gene>
<reference evidence="12 15" key="4">
    <citation type="submission" date="2019-04" db="EMBL/GenBank/DDBJ databases">
        <title>Complete Genome of UW386 and Higher Quality Genome of UW700.</title>
        <authorList>
            <person name="Jacobs J."/>
            <person name="Perez A."/>
            <person name="Steidl O."/>
            <person name="Allen C."/>
        </authorList>
    </citation>
    <scope>NUCLEOTIDE SEQUENCE [LARGE SCALE GENOMIC DNA]</scope>
    <source>
        <strain evidence="12 15">UW386</strain>
    </source>
</reference>
<dbReference type="EMBL" id="LN899825">
    <property type="protein sequence ID" value="CUV35878.1"/>
    <property type="molecule type" value="Genomic_DNA"/>
</dbReference>
<dbReference type="AlphaFoldDB" id="A0A0S4V031"/>
<feature type="transmembrane region" description="Helical" evidence="1">
    <location>
        <begin position="64"/>
        <end position="84"/>
    </location>
</feature>
<dbReference type="EMBL" id="CP025741">
    <property type="protein sequence ID" value="AYA47761.1"/>
    <property type="molecule type" value="Genomic_DNA"/>
</dbReference>
<dbReference type="EMBL" id="CP085043">
    <property type="protein sequence ID" value="UZF14570.1"/>
    <property type="molecule type" value="Genomic_DNA"/>
</dbReference>